<proteinExistence type="inferred from homology"/>
<dbReference type="Gene3D" id="3.40.630.190">
    <property type="entry name" value="LCP protein"/>
    <property type="match status" value="1"/>
</dbReference>
<keyword evidence="2" id="KW-0812">Transmembrane</keyword>
<dbReference type="Proteomes" id="UP000886780">
    <property type="component" value="Unassembled WGS sequence"/>
</dbReference>
<dbReference type="InterPro" id="IPR050922">
    <property type="entry name" value="LytR/CpsA/Psr_CW_biosynth"/>
</dbReference>
<sequence>MSETGGKSRLAARIGAGILLFAVIFILTAAAVFGVLYFKGKSNLAAKGSEGAQVLETAAETTTAAWEGDLLDENEISYNGKRYRYRESLINILCMGVDQKSISKEKSYGKGGQADAVFLVSLDTETGQITVLNLSRDTMADVNLYTESGNYAGTEKRQLCLAYAYGDGRHASCENMELAVSRLLYGIPIQGYAAVSISAIPVLNDAVGGVQVTLSEEAAATLTRRCSGTFQAGETITLDRNTVYEYIHYREWRGDAPVDANNARMARQRQYISSFASQVMSQSLGDLSLPVRLFEIMGDYTVTDLTVSDVSYLAATALKNGVSQMRMETVPGTVTQGKDGLAQYVTDDQALREMVLNLFYESEQTESYESQE</sequence>
<feature type="domain" description="Cell envelope-related transcriptional attenuator" evidence="3">
    <location>
        <begin position="114"/>
        <end position="279"/>
    </location>
</feature>
<dbReference type="InterPro" id="IPR004474">
    <property type="entry name" value="LytR_CpsA_psr"/>
</dbReference>
<reference evidence="4" key="2">
    <citation type="submission" date="2021-04" db="EMBL/GenBank/DDBJ databases">
        <authorList>
            <person name="Gilroy R."/>
        </authorList>
    </citation>
    <scope>NUCLEOTIDE SEQUENCE</scope>
    <source>
        <strain evidence="4">ChiGjej4B4-12881</strain>
    </source>
</reference>
<evidence type="ECO:0000313" key="4">
    <source>
        <dbReference type="EMBL" id="HIX52219.1"/>
    </source>
</evidence>
<evidence type="ECO:0000259" key="3">
    <source>
        <dbReference type="Pfam" id="PF03816"/>
    </source>
</evidence>
<comment type="similarity">
    <text evidence="1">Belongs to the LytR/CpsA/Psr (LCP) family.</text>
</comment>
<dbReference type="AlphaFoldDB" id="A0A9D1W4F5"/>
<dbReference type="PANTHER" id="PTHR33392:SF6">
    <property type="entry name" value="POLYISOPRENYL-TEICHOIC ACID--PEPTIDOGLYCAN TEICHOIC ACID TRANSFERASE TAGU"/>
    <property type="match status" value="1"/>
</dbReference>
<evidence type="ECO:0000256" key="1">
    <source>
        <dbReference type="ARBA" id="ARBA00006068"/>
    </source>
</evidence>
<keyword evidence="2" id="KW-0472">Membrane</keyword>
<accession>A0A9D1W4F5</accession>
<keyword evidence="2" id="KW-1133">Transmembrane helix</keyword>
<dbReference type="PANTHER" id="PTHR33392">
    <property type="entry name" value="POLYISOPRENYL-TEICHOIC ACID--PEPTIDOGLYCAN TEICHOIC ACID TRANSFERASE TAGU"/>
    <property type="match status" value="1"/>
</dbReference>
<feature type="transmembrane region" description="Helical" evidence="2">
    <location>
        <begin position="12"/>
        <end position="38"/>
    </location>
</feature>
<organism evidence="4 5">
    <name type="scientific">Candidatus Lachnoclostridium stercoripullorum</name>
    <dbReference type="NCBI Taxonomy" id="2838635"/>
    <lineage>
        <taxon>Bacteria</taxon>
        <taxon>Bacillati</taxon>
        <taxon>Bacillota</taxon>
        <taxon>Clostridia</taxon>
        <taxon>Lachnospirales</taxon>
        <taxon>Lachnospiraceae</taxon>
    </lineage>
</organism>
<gene>
    <name evidence="4" type="ORF">IAA28_05385</name>
</gene>
<dbReference type="EMBL" id="DXEU01000096">
    <property type="protein sequence ID" value="HIX52219.1"/>
    <property type="molecule type" value="Genomic_DNA"/>
</dbReference>
<protein>
    <submittedName>
        <fullName evidence="4">LCP family protein</fullName>
    </submittedName>
</protein>
<evidence type="ECO:0000256" key="2">
    <source>
        <dbReference type="SAM" id="Phobius"/>
    </source>
</evidence>
<name>A0A9D1W4F5_9FIRM</name>
<evidence type="ECO:0000313" key="5">
    <source>
        <dbReference type="Proteomes" id="UP000886780"/>
    </source>
</evidence>
<comment type="caution">
    <text evidence="4">The sequence shown here is derived from an EMBL/GenBank/DDBJ whole genome shotgun (WGS) entry which is preliminary data.</text>
</comment>
<dbReference type="Pfam" id="PF03816">
    <property type="entry name" value="LytR_cpsA_psr"/>
    <property type="match status" value="1"/>
</dbReference>
<reference evidence="4" key="1">
    <citation type="journal article" date="2021" name="PeerJ">
        <title>Extensive microbial diversity within the chicken gut microbiome revealed by metagenomics and culture.</title>
        <authorList>
            <person name="Gilroy R."/>
            <person name="Ravi A."/>
            <person name="Getino M."/>
            <person name="Pursley I."/>
            <person name="Horton D.L."/>
            <person name="Alikhan N.F."/>
            <person name="Baker D."/>
            <person name="Gharbi K."/>
            <person name="Hall N."/>
            <person name="Watson M."/>
            <person name="Adriaenssens E.M."/>
            <person name="Foster-Nyarko E."/>
            <person name="Jarju S."/>
            <person name="Secka A."/>
            <person name="Antonio M."/>
            <person name="Oren A."/>
            <person name="Chaudhuri R.R."/>
            <person name="La Ragione R."/>
            <person name="Hildebrand F."/>
            <person name="Pallen M.J."/>
        </authorList>
    </citation>
    <scope>NUCLEOTIDE SEQUENCE</scope>
    <source>
        <strain evidence="4">ChiGjej4B4-12881</strain>
    </source>
</reference>